<protein>
    <submittedName>
        <fullName evidence="2">Recombinase RecB</fullName>
    </submittedName>
</protein>
<accession>A0A917FLZ0</accession>
<dbReference type="Pfam" id="PF13482">
    <property type="entry name" value="RNase_H_2"/>
    <property type="match status" value="1"/>
</dbReference>
<dbReference type="Proteomes" id="UP000654257">
    <property type="component" value="Unassembled WGS sequence"/>
</dbReference>
<reference evidence="2" key="1">
    <citation type="journal article" date="2014" name="Int. J. Syst. Evol. Microbiol.">
        <title>Complete genome sequence of Corynebacterium casei LMG S-19264T (=DSM 44701T), isolated from a smear-ripened cheese.</title>
        <authorList>
            <consortium name="US DOE Joint Genome Institute (JGI-PGF)"/>
            <person name="Walter F."/>
            <person name="Albersmeier A."/>
            <person name="Kalinowski J."/>
            <person name="Ruckert C."/>
        </authorList>
    </citation>
    <scope>NUCLEOTIDE SEQUENCE</scope>
    <source>
        <strain evidence="2">CCM 7905</strain>
    </source>
</reference>
<dbReference type="RefSeq" id="WP_188542753.1">
    <property type="nucleotide sequence ID" value="NZ_BMCU01000001.1"/>
</dbReference>
<name>A0A917FLZ0_9NOCA</name>
<dbReference type="AlphaFoldDB" id="A0A917FLZ0"/>
<evidence type="ECO:0000313" key="3">
    <source>
        <dbReference type="Proteomes" id="UP000654257"/>
    </source>
</evidence>
<keyword evidence="3" id="KW-1185">Reference proteome</keyword>
<reference evidence="2" key="2">
    <citation type="submission" date="2020-09" db="EMBL/GenBank/DDBJ databases">
        <authorList>
            <person name="Sun Q."/>
            <person name="Sedlacek I."/>
        </authorList>
    </citation>
    <scope>NUCLEOTIDE SEQUENCE</scope>
    <source>
        <strain evidence="2">CCM 7905</strain>
    </source>
</reference>
<dbReference type="EMBL" id="BMCU01000001">
    <property type="protein sequence ID" value="GGF90726.1"/>
    <property type="molecule type" value="Genomic_DNA"/>
</dbReference>
<proteinExistence type="predicted"/>
<evidence type="ECO:0000259" key="1">
    <source>
        <dbReference type="Pfam" id="PF13482"/>
    </source>
</evidence>
<evidence type="ECO:0000313" key="2">
    <source>
        <dbReference type="EMBL" id="GGF90726.1"/>
    </source>
</evidence>
<comment type="caution">
    <text evidence="2">The sequence shown here is derived from an EMBL/GenBank/DDBJ whole genome shotgun (WGS) entry which is preliminary data.</text>
</comment>
<dbReference type="InterPro" id="IPR019993">
    <property type="entry name" value="RecB_nuclease_TM0106_put"/>
</dbReference>
<gene>
    <name evidence="2" type="ORF">GCM10007304_00810</name>
</gene>
<dbReference type="InterPro" id="IPR038720">
    <property type="entry name" value="YprB_RNase_H-like_dom"/>
</dbReference>
<sequence>MSSRVEDERPPALPPVTIDAGSLTRCRHRLYLDTAYGSLLRGVKEDAGVVQRREAAAAHREVIRDEMAGLGAVIVPADTSRNARIEATLAACRSGASIVWGAVFAEDDVDGRRGRCDMLMADPAGGYAPVLVVNHKVTDPGAGALTSPLGAWDPRPDATRKVRSQLRDQLALVHAHRLLAVVGLAGASDLGGVIGFGADCMLVHDLAAVAGEYDERFGDRLAVAQGRALTVPSRVGECRSCRWWTDCSAQLEAAHDVSLVAPGGRADALRAAGIRTVDELAQWTGGVPENWPHGDFAEAVVLARAWLTKVPLVRKRAEVTVTRADVEVDVDMESYQEHGAYMWGTLLDRRDGTVPEYRAFLTWEPVPTLDEARSFAEFWGWLMGRRADAHDAGQTFAAYCYSRSAEDKWLLDSARRFDGMPGVPTEAEIREFIDGPEWVDMYIAVSENFVCPSGKGLKKVAPVAGFTWRDSEAGGEASMGWYREAVGYDGDSDHSQRTRLLEYNEDDVQATRALRVWMAERAVEDIPTADDLRGPAA</sequence>
<dbReference type="NCBIfam" id="TIGR03491">
    <property type="entry name" value="TM0106 family RecB-like putative nuclease"/>
    <property type="match status" value="1"/>
</dbReference>
<organism evidence="2 3">
    <name type="scientific">Rhodococcoides trifolii</name>
    <dbReference type="NCBI Taxonomy" id="908250"/>
    <lineage>
        <taxon>Bacteria</taxon>
        <taxon>Bacillati</taxon>
        <taxon>Actinomycetota</taxon>
        <taxon>Actinomycetes</taxon>
        <taxon>Mycobacteriales</taxon>
        <taxon>Nocardiaceae</taxon>
        <taxon>Rhodococcoides</taxon>
    </lineage>
</organism>
<feature type="domain" description="YprB ribonuclease H-like" evidence="1">
    <location>
        <begin position="437"/>
        <end position="518"/>
    </location>
</feature>